<evidence type="ECO:0000313" key="2">
    <source>
        <dbReference type="Proteomes" id="UP000799536"/>
    </source>
</evidence>
<organism evidence="1 2">
    <name type="scientific">Delitschia confertaspora ATCC 74209</name>
    <dbReference type="NCBI Taxonomy" id="1513339"/>
    <lineage>
        <taxon>Eukaryota</taxon>
        <taxon>Fungi</taxon>
        <taxon>Dikarya</taxon>
        <taxon>Ascomycota</taxon>
        <taxon>Pezizomycotina</taxon>
        <taxon>Dothideomycetes</taxon>
        <taxon>Pleosporomycetidae</taxon>
        <taxon>Pleosporales</taxon>
        <taxon>Delitschiaceae</taxon>
        <taxon>Delitschia</taxon>
    </lineage>
</organism>
<dbReference type="AlphaFoldDB" id="A0A9P4JFD7"/>
<dbReference type="Proteomes" id="UP000799536">
    <property type="component" value="Unassembled WGS sequence"/>
</dbReference>
<sequence length="60" mass="7015">MRGRRKCFKEDAELLGLERVQPGVPSHSPTLSQLALVSQLQNRDHYTRIAWPRESRKRNT</sequence>
<name>A0A9P4JFD7_9PLEO</name>
<proteinExistence type="predicted"/>
<reference evidence="1" key="1">
    <citation type="journal article" date="2020" name="Stud. Mycol.">
        <title>101 Dothideomycetes genomes: a test case for predicting lifestyles and emergence of pathogens.</title>
        <authorList>
            <person name="Haridas S."/>
            <person name="Albert R."/>
            <person name="Binder M."/>
            <person name="Bloem J."/>
            <person name="Labutti K."/>
            <person name="Salamov A."/>
            <person name="Andreopoulos B."/>
            <person name="Baker S."/>
            <person name="Barry K."/>
            <person name="Bills G."/>
            <person name="Bluhm B."/>
            <person name="Cannon C."/>
            <person name="Castanera R."/>
            <person name="Culley D."/>
            <person name="Daum C."/>
            <person name="Ezra D."/>
            <person name="Gonzalez J."/>
            <person name="Henrissat B."/>
            <person name="Kuo A."/>
            <person name="Liang C."/>
            <person name="Lipzen A."/>
            <person name="Lutzoni F."/>
            <person name="Magnuson J."/>
            <person name="Mondo S."/>
            <person name="Nolan M."/>
            <person name="Ohm R."/>
            <person name="Pangilinan J."/>
            <person name="Park H.-J."/>
            <person name="Ramirez L."/>
            <person name="Alfaro M."/>
            <person name="Sun H."/>
            <person name="Tritt A."/>
            <person name="Yoshinaga Y."/>
            <person name="Zwiers L.-H."/>
            <person name="Turgeon B."/>
            <person name="Goodwin S."/>
            <person name="Spatafora J."/>
            <person name="Crous P."/>
            <person name="Grigoriev I."/>
        </authorList>
    </citation>
    <scope>NUCLEOTIDE SEQUENCE</scope>
    <source>
        <strain evidence="1">ATCC 74209</strain>
    </source>
</reference>
<gene>
    <name evidence="1" type="ORF">GQ43DRAFT_458609</name>
</gene>
<dbReference type="EMBL" id="ML994255">
    <property type="protein sequence ID" value="KAF2197279.1"/>
    <property type="molecule type" value="Genomic_DNA"/>
</dbReference>
<protein>
    <submittedName>
        <fullName evidence="1">Uncharacterized protein</fullName>
    </submittedName>
</protein>
<evidence type="ECO:0000313" key="1">
    <source>
        <dbReference type="EMBL" id="KAF2197279.1"/>
    </source>
</evidence>
<keyword evidence="2" id="KW-1185">Reference proteome</keyword>
<comment type="caution">
    <text evidence="1">The sequence shown here is derived from an EMBL/GenBank/DDBJ whole genome shotgun (WGS) entry which is preliminary data.</text>
</comment>
<accession>A0A9P4JFD7</accession>